<dbReference type="RefSeq" id="WP_191171040.1">
    <property type="nucleotide sequence ID" value="NZ_JACXZS010000003.1"/>
</dbReference>
<keyword evidence="2" id="KW-1185">Reference proteome</keyword>
<sequence>MSAESAAFSHVLDFRWRQGDHSISEPAARLHDLRALQAAIADVVEITVGDARADDLTWTQISDALGISTQAAVARYGRHGDLR</sequence>
<name>A0ABR8NLX4_9MICO</name>
<accession>A0ABR8NLX4</accession>
<proteinExistence type="predicted"/>
<protein>
    <submittedName>
        <fullName evidence="1">Uncharacterized protein</fullName>
    </submittedName>
</protein>
<evidence type="ECO:0000313" key="2">
    <source>
        <dbReference type="Proteomes" id="UP000598426"/>
    </source>
</evidence>
<dbReference type="EMBL" id="JACXZS010000003">
    <property type="protein sequence ID" value="MBD3941423.1"/>
    <property type="molecule type" value="Genomic_DNA"/>
</dbReference>
<gene>
    <name evidence="1" type="ORF">IF188_06895</name>
</gene>
<comment type="caution">
    <text evidence="1">The sequence shown here is derived from an EMBL/GenBank/DDBJ whole genome shotgun (WGS) entry which is preliminary data.</text>
</comment>
<reference evidence="1 2" key="1">
    <citation type="submission" date="2020-09" db="EMBL/GenBank/DDBJ databases">
        <title>Isolation and identification of active actinomycetes.</title>
        <authorList>
            <person name="Li X."/>
        </authorList>
    </citation>
    <scope>NUCLEOTIDE SEQUENCE [LARGE SCALE GENOMIC DNA]</scope>
    <source>
        <strain evidence="1 2">NEAU-LLC</strain>
    </source>
</reference>
<evidence type="ECO:0000313" key="1">
    <source>
        <dbReference type="EMBL" id="MBD3941423.1"/>
    </source>
</evidence>
<dbReference type="Proteomes" id="UP000598426">
    <property type="component" value="Unassembled WGS sequence"/>
</dbReference>
<organism evidence="1 2">
    <name type="scientific">Microbacterium helvum</name>
    <dbReference type="NCBI Taxonomy" id="2773713"/>
    <lineage>
        <taxon>Bacteria</taxon>
        <taxon>Bacillati</taxon>
        <taxon>Actinomycetota</taxon>
        <taxon>Actinomycetes</taxon>
        <taxon>Micrococcales</taxon>
        <taxon>Microbacteriaceae</taxon>
        <taxon>Microbacterium</taxon>
    </lineage>
</organism>